<dbReference type="GO" id="GO:0030424">
    <property type="term" value="C:axon"/>
    <property type="evidence" value="ECO:0007669"/>
    <property type="project" value="UniProtKB-SubCell"/>
</dbReference>
<dbReference type="InterPro" id="IPR019773">
    <property type="entry name" value="Tyrosine_3-monooxygenase-like"/>
</dbReference>
<accession>A0A8B9D517</accession>
<dbReference type="FunFam" id="3.30.70.260:FF:000024">
    <property type="entry name" value="Tyrosine 3-monooxygenase"/>
    <property type="match status" value="1"/>
</dbReference>
<evidence type="ECO:0000256" key="14">
    <source>
        <dbReference type="ARBA" id="ARBA00023004"/>
    </source>
</evidence>
<evidence type="ECO:0000256" key="18">
    <source>
        <dbReference type="PIRSR" id="PIRSR000336-1"/>
    </source>
</evidence>
<evidence type="ECO:0000256" key="10">
    <source>
        <dbReference type="ARBA" id="ARBA00022584"/>
    </source>
</evidence>
<evidence type="ECO:0000256" key="17">
    <source>
        <dbReference type="ARBA" id="ARBA00032379"/>
    </source>
</evidence>
<dbReference type="Proteomes" id="UP000694521">
    <property type="component" value="Unplaced"/>
</dbReference>
<dbReference type="InterPro" id="IPR021164">
    <property type="entry name" value="Tyrosine_hydroxylase_CS"/>
</dbReference>
<evidence type="ECO:0000259" key="20">
    <source>
        <dbReference type="PROSITE" id="PS51410"/>
    </source>
</evidence>
<reference evidence="21" key="2">
    <citation type="submission" date="2025-09" db="UniProtKB">
        <authorList>
            <consortium name="Ensembl"/>
        </authorList>
    </citation>
    <scope>IDENTIFICATION</scope>
</reference>
<evidence type="ECO:0000256" key="6">
    <source>
        <dbReference type="ARBA" id="ARBA00011993"/>
    </source>
</evidence>
<dbReference type="GO" id="GO:0006585">
    <property type="term" value="P:dopamine biosynthetic process from tyrosine"/>
    <property type="evidence" value="ECO:0007669"/>
    <property type="project" value="TreeGrafter"/>
</dbReference>
<sequence length="516" mass="58955">MPTPNISTSAAKGFRRAVSELDSKQAEAIMVRQPYPTSSPPPEQCSLSSNCRQWQSPRFIGRRQSLIEDARKEREAAAAATDAAESTETIVFEEKDGRAMLNLFFMLKGAKTSPLSRALKVFETFEAKIHHLETRLSRKPREGTAELEYFVRCEVHSSDLNTFISSIKRVADDVRTTKEDKFHWFPRKIYELDKCHHLVTKFDPDLDLDHPGYSDQVYRQRRKSIAEIAFHYKHGDPIPHVEYTAEEIATWKEVYSTLKSLYPTHACKEYLEAFNLLEKFCGYNENNIPQLEEVSRFLKERTGFQLRPVAGLLSARDFLASLAFRVFQCTQYIRHASSPMHSPEPDCCHELLGHVPMLADKTFAQFSQDIGLASLGATDEEIEKLSTLYWFTVEFGLCRQNGIVKAYGAGLLSSYGELIHSLSDEPEVRDFDPDAAAVQPYQDQNYQPVYFVSESFSDAKNKLRSYAAHIKRPFSVKYEPYTHSIELLDSPQTIRHSLESVRDELHSLINALNVIS</sequence>
<keyword evidence="8" id="KW-0963">Cytoplasm</keyword>
<feature type="binding site" evidence="18">
    <location>
        <position position="349"/>
    </location>
    <ligand>
        <name>Fe cation</name>
        <dbReference type="ChEBI" id="CHEBI:24875"/>
    </ligand>
</feature>
<keyword evidence="12" id="KW-0530">Neurotransmitter biosynthesis</keyword>
<evidence type="ECO:0000256" key="7">
    <source>
        <dbReference type="ARBA" id="ARBA00017181"/>
    </source>
</evidence>
<evidence type="ECO:0000256" key="4">
    <source>
        <dbReference type="ARBA" id="ARBA00004700"/>
    </source>
</evidence>
<dbReference type="GO" id="GO:0048471">
    <property type="term" value="C:perinuclear region of cytoplasm"/>
    <property type="evidence" value="ECO:0007669"/>
    <property type="project" value="UniProtKB-SubCell"/>
</dbReference>
<dbReference type="SUPFAM" id="SSF55021">
    <property type="entry name" value="ACT-like"/>
    <property type="match status" value="1"/>
</dbReference>
<dbReference type="EC" id="1.14.16.2" evidence="6"/>
<keyword evidence="22" id="KW-1185">Reference proteome</keyword>
<name>A0A8B9D517_ANSCY</name>
<dbReference type="SUPFAM" id="SSF56534">
    <property type="entry name" value="Aromatic aminoacid monoxygenases, catalytic and oligomerization domains"/>
    <property type="match status" value="1"/>
</dbReference>
<dbReference type="CDD" id="cd03345">
    <property type="entry name" value="eu_TyrOH"/>
    <property type="match status" value="1"/>
</dbReference>
<dbReference type="Gene3D" id="3.30.70.260">
    <property type="match status" value="1"/>
</dbReference>
<evidence type="ECO:0000256" key="2">
    <source>
        <dbReference type="ARBA" id="ARBA00004489"/>
    </source>
</evidence>
<dbReference type="PANTHER" id="PTHR11473:SF18">
    <property type="entry name" value="TYROSINE 3-MONOOXYGENASE"/>
    <property type="match status" value="1"/>
</dbReference>
<comment type="pathway">
    <text evidence="4">Catecholamine biosynthesis; dopamine biosynthesis; dopamine from L-tyrosine: step 1/2.</text>
</comment>
<dbReference type="InterPro" id="IPR005962">
    <property type="entry name" value="Tyr_3_mOase"/>
</dbReference>
<dbReference type="Ensembl" id="ENSACDT00005002687.1">
    <property type="protein sequence ID" value="ENSACDP00005002267.1"/>
    <property type="gene ID" value="ENSACDG00005001581.1"/>
</dbReference>
<dbReference type="InterPro" id="IPR036329">
    <property type="entry name" value="Aro-AA_hydroxylase_C_sf"/>
</dbReference>
<keyword evidence="14 18" id="KW-0408">Iron</keyword>
<keyword evidence="15" id="KW-0503">Monooxygenase</keyword>
<dbReference type="PANTHER" id="PTHR11473">
    <property type="entry name" value="AROMATIC AMINO ACID HYDROXYLASE"/>
    <property type="match status" value="1"/>
</dbReference>
<dbReference type="GO" id="GO:0005506">
    <property type="term" value="F:iron ion binding"/>
    <property type="evidence" value="ECO:0007669"/>
    <property type="project" value="InterPro"/>
</dbReference>
<dbReference type="InterPro" id="IPR019774">
    <property type="entry name" value="Aromatic-AA_hydroxylase_C"/>
</dbReference>
<dbReference type="Gene3D" id="1.10.800.10">
    <property type="entry name" value="Aromatic amino acid hydroxylase"/>
    <property type="match status" value="1"/>
</dbReference>
<organism evidence="21 22">
    <name type="scientific">Anser cygnoides</name>
    <name type="common">Swan goose</name>
    <dbReference type="NCBI Taxonomy" id="8845"/>
    <lineage>
        <taxon>Eukaryota</taxon>
        <taxon>Metazoa</taxon>
        <taxon>Chordata</taxon>
        <taxon>Craniata</taxon>
        <taxon>Vertebrata</taxon>
        <taxon>Euteleostomi</taxon>
        <taxon>Archelosauria</taxon>
        <taxon>Archosauria</taxon>
        <taxon>Dinosauria</taxon>
        <taxon>Saurischia</taxon>
        <taxon>Theropoda</taxon>
        <taxon>Coelurosauria</taxon>
        <taxon>Aves</taxon>
        <taxon>Neognathae</taxon>
        <taxon>Galloanserae</taxon>
        <taxon>Anseriformes</taxon>
        <taxon>Anatidae</taxon>
        <taxon>Anserinae</taxon>
        <taxon>Anser</taxon>
    </lineage>
</organism>
<keyword evidence="10" id="KW-0127">Catecholamine biosynthesis</keyword>
<dbReference type="AlphaFoldDB" id="A0A8B9D517"/>
<evidence type="ECO:0000256" key="8">
    <source>
        <dbReference type="ARBA" id="ARBA00022490"/>
    </source>
</evidence>
<dbReference type="PRINTS" id="PR00372">
    <property type="entry name" value="FYWHYDRXLASE"/>
</dbReference>
<evidence type="ECO:0000256" key="3">
    <source>
        <dbReference type="ARBA" id="ARBA00004556"/>
    </source>
</evidence>
<dbReference type="InterPro" id="IPR049321">
    <property type="entry name" value="TH_ACT"/>
</dbReference>
<evidence type="ECO:0000256" key="9">
    <source>
        <dbReference type="ARBA" id="ARBA00022553"/>
    </source>
</evidence>
<dbReference type="InterPro" id="IPR001273">
    <property type="entry name" value="ArAA_hydroxylase"/>
</dbReference>
<dbReference type="FunFam" id="1.10.800.10:FF:000002">
    <property type="entry name" value="Tyrosine 3-monooxygenase"/>
    <property type="match status" value="1"/>
</dbReference>
<dbReference type="InterPro" id="IPR041903">
    <property type="entry name" value="Eu_TyrOH_cat"/>
</dbReference>
<dbReference type="InterPro" id="IPR036951">
    <property type="entry name" value="ArAA_hydroxylase_sf"/>
</dbReference>
<dbReference type="GO" id="GO:0043204">
    <property type="term" value="C:perikaryon"/>
    <property type="evidence" value="ECO:0007669"/>
    <property type="project" value="TreeGrafter"/>
</dbReference>
<dbReference type="InterPro" id="IPR018301">
    <property type="entry name" value="ArAA_hydroxylase_Fe/CU_BS"/>
</dbReference>
<dbReference type="PROSITE" id="PS00367">
    <property type="entry name" value="BH4_AAA_HYDROXYL_1"/>
    <property type="match status" value="1"/>
</dbReference>
<evidence type="ECO:0000256" key="19">
    <source>
        <dbReference type="PIRSR" id="PIRSR601273-2"/>
    </source>
</evidence>
<comment type="subcellular location">
    <subcellularLocation>
        <location evidence="2">Cell projection</location>
        <location evidence="2">Axon</location>
    </subcellularLocation>
    <subcellularLocation>
        <location evidence="3">Cytoplasm</location>
        <location evidence="3">Perinuclear region</location>
    </subcellularLocation>
</comment>
<evidence type="ECO:0000256" key="13">
    <source>
        <dbReference type="ARBA" id="ARBA00023002"/>
    </source>
</evidence>
<dbReference type="GO" id="GO:0004511">
    <property type="term" value="F:tyrosine 3-monooxygenase activity"/>
    <property type="evidence" value="ECO:0007669"/>
    <property type="project" value="UniProtKB-EC"/>
</dbReference>
<dbReference type="InterPro" id="IPR045865">
    <property type="entry name" value="ACT-like_dom_sf"/>
</dbReference>
<evidence type="ECO:0000256" key="5">
    <source>
        <dbReference type="ARBA" id="ARBA00009712"/>
    </source>
</evidence>
<keyword evidence="9" id="KW-0597">Phosphoprotein</keyword>
<feature type="binding site" evidence="18">
    <location>
        <position position="394"/>
    </location>
    <ligand>
        <name>Fe cation</name>
        <dbReference type="ChEBI" id="CHEBI:24875"/>
    </ligand>
</feature>
<reference evidence="21" key="1">
    <citation type="submission" date="2025-08" db="UniProtKB">
        <authorList>
            <consortium name="Ensembl"/>
        </authorList>
    </citation>
    <scope>IDENTIFICATION</scope>
</reference>
<evidence type="ECO:0000256" key="1">
    <source>
        <dbReference type="ARBA" id="ARBA00001954"/>
    </source>
</evidence>
<proteinExistence type="inferred from homology"/>
<dbReference type="PROSITE" id="PS51410">
    <property type="entry name" value="BH4_AAA_HYDROXYL_2"/>
    <property type="match status" value="1"/>
</dbReference>
<comment type="cofactor">
    <cofactor evidence="1 19">
        <name>Fe(2+)</name>
        <dbReference type="ChEBI" id="CHEBI:29033"/>
    </cofactor>
</comment>
<feature type="domain" description="Biopterin-dependent aromatic amino acid hydroxylase family profile" evidence="20">
    <location>
        <begin position="170"/>
        <end position="516"/>
    </location>
</feature>
<keyword evidence="16" id="KW-0966">Cell projection</keyword>
<feature type="binding site" evidence="18">
    <location>
        <position position="354"/>
    </location>
    <ligand>
        <name>Fe cation</name>
        <dbReference type="ChEBI" id="CHEBI:24875"/>
    </ligand>
</feature>
<dbReference type="PIRSF" id="PIRSF000336">
    <property type="entry name" value="TH"/>
    <property type="match status" value="1"/>
</dbReference>
<evidence type="ECO:0000256" key="11">
    <source>
        <dbReference type="ARBA" id="ARBA00022723"/>
    </source>
</evidence>
<evidence type="ECO:0000256" key="12">
    <source>
        <dbReference type="ARBA" id="ARBA00022979"/>
    </source>
</evidence>
<dbReference type="Pfam" id="PF12549">
    <property type="entry name" value="TOH_N"/>
    <property type="match status" value="2"/>
</dbReference>
<dbReference type="UniPathway" id="UPA00747">
    <property type="reaction ID" value="UER00733"/>
</dbReference>
<comment type="similarity">
    <text evidence="5">Belongs to the biopterin-dependent aromatic amino acid hydroxylase family.</text>
</comment>
<evidence type="ECO:0000256" key="15">
    <source>
        <dbReference type="ARBA" id="ARBA00023033"/>
    </source>
</evidence>
<evidence type="ECO:0000313" key="21">
    <source>
        <dbReference type="Ensembl" id="ENSACDP00005002267.1"/>
    </source>
</evidence>
<dbReference type="Pfam" id="PF21417">
    <property type="entry name" value="TH_ACT"/>
    <property type="match status" value="1"/>
</dbReference>
<keyword evidence="11 18" id="KW-0479">Metal-binding</keyword>
<dbReference type="Pfam" id="PF00351">
    <property type="entry name" value="Biopterin_H"/>
    <property type="match status" value="1"/>
</dbReference>
<protein>
    <recommendedName>
        <fullName evidence="7">Tyrosine 3-monooxygenase</fullName>
        <ecNumber evidence="6">1.14.16.2</ecNumber>
    </recommendedName>
    <alternativeName>
        <fullName evidence="17">Tyrosine 3-hydroxylase</fullName>
    </alternativeName>
</protein>
<evidence type="ECO:0000313" key="22">
    <source>
        <dbReference type="Proteomes" id="UP000694521"/>
    </source>
</evidence>
<dbReference type="NCBIfam" id="TIGR01269">
    <property type="entry name" value="Tyr_3_monoox"/>
    <property type="match status" value="1"/>
</dbReference>
<evidence type="ECO:0000256" key="16">
    <source>
        <dbReference type="ARBA" id="ARBA00023273"/>
    </source>
</evidence>
<dbReference type="CDD" id="cd04930">
    <property type="entry name" value="ACT_TH"/>
    <property type="match status" value="1"/>
</dbReference>
<keyword evidence="13" id="KW-0560">Oxidoreductase</keyword>